<comment type="caution">
    <text evidence="1">The sequence shown here is derived from an EMBL/GenBank/DDBJ whole genome shotgun (WGS) entry which is preliminary data.</text>
</comment>
<dbReference type="RefSeq" id="WP_116591228.1">
    <property type="nucleotide sequence ID" value="NZ_MZGS01000014.1"/>
</dbReference>
<gene>
    <name evidence="1" type="ORF">MBBTH_02370</name>
</gene>
<evidence type="ECO:0000313" key="2">
    <source>
        <dbReference type="Proteomes" id="UP000251717"/>
    </source>
</evidence>
<evidence type="ECO:0008006" key="3">
    <source>
        <dbReference type="Google" id="ProtNLM"/>
    </source>
</evidence>
<proteinExistence type="predicted"/>
<dbReference type="EMBL" id="MZGS01000014">
    <property type="protein sequence ID" value="PWB88093.1"/>
    <property type="molecule type" value="Genomic_DNA"/>
</dbReference>
<dbReference type="Proteomes" id="UP000251717">
    <property type="component" value="Unassembled WGS sequence"/>
</dbReference>
<accession>A0A315XQ04</accession>
<dbReference type="AlphaFoldDB" id="A0A315XQ04"/>
<evidence type="ECO:0000313" key="1">
    <source>
        <dbReference type="EMBL" id="PWB88093.1"/>
    </source>
</evidence>
<name>A0A315XQ04_9EURY</name>
<organism evidence="1 2">
    <name type="scientific">Methanobrevibacter thaueri</name>
    <dbReference type="NCBI Taxonomy" id="190975"/>
    <lineage>
        <taxon>Archaea</taxon>
        <taxon>Methanobacteriati</taxon>
        <taxon>Methanobacteriota</taxon>
        <taxon>Methanomada group</taxon>
        <taxon>Methanobacteria</taxon>
        <taxon>Methanobacteriales</taxon>
        <taxon>Methanobacteriaceae</taxon>
        <taxon>Methanobrevibacter</taxon>
    </lineage>
</organism>
<protein>
    <recommendedName>
        <fullName evidence="3">DUF4367 domain-containing protein</fullName>
    </recommendedName>
</protein>
<keyword evidence="2" id="KW-1185">Reference proteome</keyword>
<reference evidence="1 2" key="1">
    <citation type="submission" date="2017-03" db="EMBL/GenBank/DDBJ databases">
        <title>Genome sequence of Methanobrevibacter thaueri.</title>
        <authorList>
            <person name="Poehlein A."/>
            <person name="Seedorf H."/>
            <person name="Daniel R."/>
        </authorList>
    </citation>
    <scope>NUCLEOTIDE SEQUENCE [LARGE SCALE GENOMIC DNA]</scope>
    <source>
        <strain evidence="1 2">DSM 11995</strain>
    </source>
</reference>
<sequence length="152" mass="16611">MNKKIFTILLLFAIVASVSAVSAFDLGDLFGTNNSEQVTIGGINFTIPDGYEEVESEFMNQTSDDFSTGNYTVEGKAFQNNGTDVEIVVGNYTNCMELLQNRTDLGNETTISGIAGYADEEGDTYIFNYEDSNYLVTITSNDKNAIAEFLIA</sequence>